<dbReference type="PANTHER" id="PTHR48070:SF4">
    <property type="entry name" value="ESTERASE ALNB"/>
    <property type="match status" value="1"/>
</dbReference>
<feature type="region of interest" description="Disordered" evidence="2">
    <location>
        <begin position="263"/>
        <end position="354"/>
    </location>
</feature>
<proteinExistence type="predicted"/>
<dbReference type="Pfam" id="PF03959">
    <property type="entry name" value="FSH1"/>
    <property type="match status" value="1"/>
</dbReference>
<reference evidence="4 5" key="1">
    <citation type="submission" date="2017-07" db="EMBL/GenBank/DDBJ databases">
        <title>Genome sequence of the Sordaria macrospora wild type strain R19027.</title>
        <authorList>
            <person name="Nowrousian M."/>
            <person name="Teichert I."/>
            <person name="Kueck U."/>
        </authorList>
    </citation>
    <scope>NUCLEOTIDE SEQUENCE [LARGE SCALE GENOMIC DNA]</scope>
    <source>
        <strain evidence="4 5">R19027</strain>
        <tissue evidence="4">Mycelium</tissue>
    </source>
</reference>
<dbReference type="Proteomes" id="UP000433876">
    <property type="component" value="Unassembled WGS sequence"/>
</dbReference>
<feature type="compositionally biased region" description="Gly residues" evidence="2">
    <location>
        <begin position="292"/>
        <end position="316"/>
    </location>
</feature>
<dbReference type="EMBL" id="NMPR01000017">
    <property type="protein sequence ID" value="KAA8634874.1"/>
    <property type="molecule type" value="Genomic_DNA"/>
</dbReference>
<evidence type="ECO:0000256" key="2">
    <source>
        <dbReference type="SAM" id="MobiDB-lite"/>
    </source>
</evidence>
<dbReference type="AlphaFoldDB" id="A0A8S8ZVQ6"/>
<dbReference type="InterPro" id="IPR005645">
    <property type="entry name" value="FSH-like_dom"/>
</dbReference>
<evidence type="ECO:0000256" key="1">
    <source>
        <dbReference type="ARBA" id="ARBA00022801"/>
    </source>
</evidence>
<dbReference type="GO" id="GO:0005737">
    <property type="term" value="C:cytoplasm"/>
    <property type="evidence" value="ECO:0007669"/>
    <property type="project" value="TreeGrafter"/>
</dbReference>
<feature type="compositionally biased region" description="Basic and acidic residues" evidence="2">
    <location>
        <begin position="263"/>
        <end position="281"/>
    </location>
</feature>
<dbReference type="PANTHER" id="PTHR48070">
    <property type="entry name" value="ESTERASE OVCA2"/>
    <property type="match status" value="1"/>
</dbReference>
<sequence length="413" mass="44734">MKFLCLPGAYGSAQNFEVQFGPLAEEFKRRGLGSFAYSQGTHEVAPPPGWEDYFGKPPLYRFLDVSNGDAFETLRRLRHVPRGLNPEDTMRQLQGATVEEDWHQEAWRQALDGVFKTLDEDPEINAIIGYSEGAMVAASAIVEEKERCLREKGRERRIKFGIFIAGAPPLKFEGNKRITAQLFDEVGTVIDIPTLHIFGCDDAFLSSAVALFNVCDPRSAVMYDHGLGHIVPRDAENVSLLGTVLGNLVPKVEEQIKREMHFTRKDRREVKREGKLSKRAEAAQGHALSQGHGQGMGQGLGQPGQGFGGGGPGGVMRPGMHQRGYSHLSTTSAQGGNTSSDPTSGSITPAEVDFTVGKCPGCPWRWRSKNRCGMMLTGPNSYAEEDGCLGATASDSRGGGNGDGQGARTKPPG</sequence>
<name>A0A8S8ZVQ6_SORMA</name>
<keyword evidence="1" id="KW-0378">Hydrolase</keyword>
<dbReference type="SUPFAM" id="SSF53474">
    <property type="entry name" value="alpha/beta-Hydrolases"/>
    <property type="match status" value="1"/>
</dbReference>
<evidence type="ECO:0000259" key="3">
    <source>
        <dbReference type="Pfam" id="PF03959"/>
    </source>
</evidence>
<dbReference type="VEuPathDB" id="FungiDB:SMAC_07687"/>
<dbReference type="GO" id="GO:0019748">
    <property type="term" value="P:secondary metabolic process"/>
    <property type="evidence" value="ECO:0007669"/>
    <property type="project" value="TreeGrafter"/>
</dbReference>
<dbReference type="InterPro" id="IPR029058">
    <property type="entry name" value="AB_hydrolase_fold"/>
</dbReference>
<dbReference type="Gene3D" id="3.40.50.1820">
    <property type="entry name" value="alpha/beta hydrolase"/>
    <property type="match status" value="1"/>
</dbReference>
<evidence type="ECO:0000313" key="5">
    <source>
        <dbReference type="Proteomes" id="UP000433876"/>
    </source>
</evidence>
<dbReference type="GO" id="GO:0016787">
    <property type="term" value="F:hydrolase activity"/>
    <property type="evidence" value="ECO:0007669"/>
    <property type="project" value="UniProtKB-KW"/>
</dbReference>
<feature type="domain" description="Serine hydrolase" evidence="3">
    <location>
        <begin position="2"/>
        <end position="238"/>
    </location>
</feature>
<dbReference type="InterPro" id="IPR050593">
    <property type="entry name" value="LovG"/>
</dbReference>
<feature type="region of interest" description="Disordered" evidence="2">
    <location>
        <begin position="383"/>
        <end position="413"/>
    </location>
</feature>
<feature type="compositionally biased region" description="Polar residues" evidence="2">
    <location>
        <begin position="327"/>
        <end position="347"/>
    </location>
</feature>
<gene>
    <name evidence="4" type="ORF">SMACR_07687</name>
</gene>
<organism evidence="4 5">
    <name type="scientific">Sordaria macrospora</name>
    <dbReference type="NCBI Taxonomy" id="5147"/>
    <lineage>
        <taxon>Eukaryota</taxon>
        <taxon>Fungi</taxon>
        <taxon>Dikarya</taxon>
        <taxon>Ascomycota</taxon>
        <taxon>Pezizomycotina</taxon>
        <taxon>Sordariomycetes</taxon>
        <taxon>Sordariomycetidae</taxon>
        <taxon>Sordariales</taxon>
        <taxon>Sordariaceae</taxon>
        <taxon>Sordaria</taxon>
    </lineage>
</organism>
<comment type="caution">
    <text evidence="4">The sequence shown here is derived from an EMBL/GenBank/DDBJ whole genome shotgun (WGS) entry which is preliminary data.</text>
</comment>
<protein>
    <recommendedName>
        <fullName evidence="3">Serine hydrolase domain-containing protein</fullName>
    </recommendedName>
</protein>
<accession>A0A8S8ZVQ6</accession>
<evidence type="ECO:0000313" key="4">
    <source>
        <dbReference type="EMBL" id="KAA8634874.1"/>
    </source>
</evidence>
<dbReference type="GO" id="GO:0005634">
    <property type="term" value="C:nucleus"/>
    <property type="evidence" value="ECO:0007669"/>
    <property type="project" value="TreeGrafter"/>
</dbReference>